<protein>
    <submittedName>
        <fullName evidence="1">Uncharacterized protein</fullName>
    </submittedName>
</protein>
<organism evidence="1 2">
    <name type="scientific">Kickxella alabastrina</name>
    <dbReference type="NCBI Taxonomy" id="61397"/>
    <lineage>
        <taxon>Eukaryota</taxon>
        <taxon>Fungi</taxon>
        <taxon>Fungi incertae sedis</taxon>
        <taxon>Zoopagomycota</taxon>
        <taxon>Kickxellomycotina</taxon>
        <taxon>Kickxellomycetes</taxon>
        <taxon>Kickxellales</taxon>
        <taxon>Kickxellaceae</taxon>
        <taxon>Kickxella</taxon>
    </lineage>
</organism>
<dbReference type="Proteomes" id="UP001150581">
    <property type="component" value="Unassembled WGS sequence"/>
</dbReference>
<reference evidence="1" key="1">
    <citation type="submission" date="2022-07" db="EMBL/GenBank/DDBJ databases">
        <title>Phylogenomic reconstructions and comparative analyses of Kickxellomycotina fungi.</title>
        <authorList>
            <person name="Reynolds N.K."/>
            <person name="Stajich J.E."/>
            <person name="Barry K."/>
            <person name="Grigoriev I.V."/>
            <person name="Crous P."/>
            <person name="Smith M.E."/>
        </authorList>
    </citation>
    <scope>NUCLEOTIDE SEQUENCE</scope>
    <source>
        <strain evidence="1">Benny 63K</strain>
    </source>
</reference>
<dbReference type="EMBL" id="JANBPG010000018">
    <property type="protein sequence ID" value="KAJ1901728.1"/>
    <property type="molecule type" value="Genomic_DNA"/>
</dbReference>
<sequence>MNFNFKSTDVVFSRPRKAEPRSRAGPMDIDFDDRDSSWLTSPTAAKTNTPAADPSDGSSTRKRRLITHPTFSDSSSSRTDGPVIGTGSMALGNTPFTFSMPPPPSPANDASAMSQPQATEPMVVDLEQRPISPNAVRRIYSRRRHNNSLRSSITALLGLGQGTRHTGNARGQRGPAADDGSWTTDEEDDGEEPVAATASDHSTTQRTPEHRDGASGRRQRRAQVSRRESNGAATRGVDRVLALMGTRVDEPTMVERLQMHRDIPYVISGYLQLAFNVFMVGTVLTIIINVLMTIQRDVNAKVQEYSAVVMQEIVACSKQYLENKCAPEMRVPAMEKACNMWDTCMNQDPSKVGRAKVSAETLAGIVNGFIEPLSLKTMMFFLLMFFGTLFVSNFAFGAYRHSRVHQQYVNQSSVGESPATGGGSRRNRNRNRSRSRSRSRSQSQSRSGNSGSRADPMSSATHTSQQQYDQPAQSSAASSSNMLVLSNSVRRRPPAQQMFR</sequence>
<name>A0ACC1IVS1_9FUNG</name>
<proteinExistence type="predicted"/>
<gene>
    <name evidence="1" type="ORF">LPJ66_000577</name>
</gene>
<evidence type="ECO:0000313" key="1">
    <source>
        <dbReference type="EMBL" id="KAJ1901728.1"/>
    </source>
</evidence>
<accession>A0ACC1IVS1</accession>
<keyword evidence="2" id="KW-1185">Reference proteome</keyword>
<evidence type="ECO:0000313" key="2">
    <source>
        <dbReference type="Proteomes" id="UP001150581"/>
    </source>
</evidence>
<comment type="caution">
    <text evidence="1">The sequence shown here is derived from an EMBL/GenBank/DDBJ whole genome shotgun (WGS) entry which is preliminary data.</text>
</comment>